<dbReference type="InterPro" id="IPR036458">
    <property type="entry name" value="Na:dicarbo_symporter_sf"/>
</dbReference>
<dbReference type="Proteomes" id="UP001146120">
    <property type="component" value="Unassembled WGS sequence"/>
</dbReference>
<keyword evidence="9" id="KW-1185">Reference proteome</keyword>
<name>A0AAV2Z1I3_9STRA</name>
<feature type="transmembrane region" description="Helical" evidence="7">
    <location>
        <begin position="259"/>
        <end position="283"/>
    </location>
</feature>
<dbReference type="AlphaFoldDB" id="A0AAV2Z1I3"/>
<dbReference type="EMBL" id="DAKRPA010000052">
    <property type="protein sequence ID" value="DBA01198.1"/>
    <property type="molecule type" value="Genomic_DNA"/>
</dbReference>
<dbReference type="PANTHER" id="PTHR42865:SF7">
    <property type="entry name" value="PROTON_GLUTAMATE-ASPARTATE SYMPORTER"/>
    <property type="match status" value="1"/>
</dbReference>
<comment type="subcellular location">
    <subcellularLocation>
        <location evidence="1">Cell membrane</location>
        <topology evidence="1">Multi-pass membrane protein</topology>
    </subcellularLocation>
    <subcellularLocation>
        <location evidence="7">Membrane</location>
        <topology evidence="7">Multi-pass membrane protein</topology>
    </subcellularLocation>
</comment>
<evidence type="ECO:0000256" key="2">
    <source>
        <dbReference type="ARBA" id="ARBA00022448"/>
    </source>
</evidence>
<evidence type="ECO:0000256" key="5">
    <source>
        <dbReference type="ARBA" id="ARBA00022989"/>
    </source>
</evidence>
<reference evidence="8" key="2">
    <citation type="journal article" date="2023" name="Microbiol Resour">
        <title>Decontamination and Annotation of the Draft Genome Sequence of the Oomycete Lagenidium giganteum ARSEF 373.</title>
        <authorList>
            <person name="Morgan W.R."/>
            <person name="Tartar A."/>
        </authorList>
    </citation>
    <scope>NUCLEOTIDE SEQUENCE</scope>
    <source>
        <strain evidence="8">ARSEF 373</strain>
    </source>
</reference>
<evidence type="ECO:0000256" key="6">
    <source>
        <dbReference type="ARBA" id="ARBA00023136"/>
    </source>
</evidence>
<evidence type="ECO:0000256" key="1">
    <source>
        <dbReference type="ARBA" id="ARBA00004651"/>
    </source>
</evidence>
<accession>A0AAV2Z1I3</accession>
<evidence type="ECO:0000256" key="7">
    <source>
        <dbReference type="RuleBase" id="RU361216"/>
    </source>
</evidence>
<feature type="transmembrane region" description="Helical" evidence="7">
    <location>
        <begin position="120"/>
        <end position="140"/>
    </location>
</feature>
<dbReference type="Pfam" id="PF00375">
    <property type="entry name" value="SDF"/>
    <property type="match status" value="1"/>
</dbReference>
<feature type="transmembrane region" description="Helical" evidence="7">
    <location>
        <begin position="46"/>
        <end position="68"/>
    </location>
</feature>
<dbReference type="InterPro" id="IPR001991">
    <property type="entry name" value="Na-dicarboxylate_symporter"/>
</dbReference>
<keyword evidence="5 7" id="KW-1133">Transmembrane helix</keyword>
<dbReference type="PRINTS" id="PR00173">
    <property type="entry name" value="EDTRNSPORT"/>
</dbReference>
<comment type="similarity">
    <text evidence="7">Belongs to the dicarboxylate/amino acid:cation symporter (DAACS) (TC 2.A.23) family.</text>
</comment>
<organism evidence="8 9">
    <name type="scientific">Lagenidium giganteum</name>
    <dbReference type="NCBI Taxonomy" id="4803"/>
    <lineage>
        <taxon>Eukaryota</taxon>
        <taxon>Sar</taxon>
        <taxon>Stramenopiles</taxon>
        <taxon>Oomycota</taxon>
        <taxon>Peronosporomycetes</taxon>
        <taxon>Pythiales</taxon>
        <taxon>Pythiaceae</taxon>
    </lineage>
</organism>
<dbReference type="GO" id="GO:0015293">
    <property type="term" value="F:symporter activity"/>
    <property type="evidence" value="ECO:0007669"/>
    <property type="project" value="UniProtKB-UniRule"/>
</dbReference>
<evidence type="ECO:0000256" key="4">
    <source>
        <dbReference type="ARBA" id="ARBA00022692"/>
    </source>
</evidence>
<reference evidence="8" key="1">
    <citation type="submission" date="2022-11" db="EMBL/GenBank/DDBJ databases">
        <authorList>
            <person name="Morgan W.R."/>
            <person name="Tartar A."/>
        </authorList>
    </citation>
    <scope>NUCLEOTIDE SEQUENCE</scope>
    <source>
        <strain evidence="8">ARSEF 373</strain>
    </source>
</reference>
<dbReference type="PANTHER" id="PTHR42865">
    <property type="entry name" value="PROTON/GLUTAMATE-ASPARTATE SYMPORTER"/>
    <property type="match status" value="1"/>
</dbReference>
<protein>
    <recommendedName>
        <fullName evidence="7">Amino acid transporter</fullName>
    </recommendedName>
</protein>
<evidence type="ECO:0000256" key="3">
    <source>
        <dbReference type="ARBA" id="ARBA00022475"/>
    </source>
</evidence>
<feature type="transmembrane region" description="Helical" evidence="7">
    <location>
        <begin position="226"/>
        <end position="247"/>
    </location>
</feature>
<dbReference type="SUPFAM" id="SSF118215">
    <property type="entry name" value="Proton glutamate symport protein"/>
    <property type="match status" value="1"/>
</dbReference>
<keyword evidence="7" id="KW-0769">Symport</keyword>
<dbReference type="GO" id="GO:0005886">
    <property type="term" value="C:plasma membrane"/>
    <property type="evidence" value="ECO:0007669"/>
    <property type="project" value="UniProtKB-SubCell"/>
</dbReference>
<gene>
    <name evidence="8" type="ORF">N0F65_002333</name>
</gene>
<proteinExistence type="inferred from homology"/>
<keyword evidence="4 7" id="KW-0812">Transmembrane</keyword>
<keyword evidence="3" id="KW-1003">Cell membrane</keyword>
<comment type="caution">
    <text evidence="8">The sequence shown here is derived from an EMBL/GenBank/DDBJ whole genome shotgun (WGS) entry which is preliminary data.</text>
</comment>
<evidence type="ECO:0000313" key="8">
    <source>
        <dbReference type="EMBL" id="DBA01198.1"/>
    </source>
</evidence>
<keyword evidence="2 7" id="KW-0813">Transport</keyword>
<evidence type="ECO:0000313" key="9">
    <source>
        <dbReference type="Proteomes" id="UP001146120"/>
    </source>
</evidence>
<feature type="transmembrane region" description="Helical" evidence="7">
    <location>
        <begin position="88"/>
        <end position="108"/>
    </location>
</feature>
<sequence>MPSAGWRHPHSRAHFRIGSATTTMTTSSYQRMEPNDRPKKSLVRKICTSLTFWIIMGTILGILLGNFAPKFSKEAYPMAQIFLRPIQFIVFPLVFSSLVVGIAGHNDLGQLGRLSWKSFLYFEIITTIALIIGLISVNVIKPGNVGITKGKDYTGSKNSTFTFANWINHLTPKTWGEMMGGSGSSELLQVLVASILVGVSTALLEEQPKKLLLNLAKAVMEMMFKFVDIVIWTAPIGVCFAVANAIGANGMSALSSLGALVATVYGTLIVFIIIVFGPIFFFFKISPTEFFSTMREPLIIAYTTATSEAALPKVFECLEQFGVSPHISAFVVPFGYSFNLDGSTMYLSLAAVFCAQASGVHKDIGEQIVMVLMLMISSKGVAGVRSASIIVLASTLSQFDIPEWPVALILGADWFMDMARTFTNVLGNCLASVVMAKLEGEFRKEGWEKNVHNNLDEQEHQEKLSIQSMS</sequence>
<dbReference type="Gene3D" id="1.10.3860.10">
    <property type="entry name" value="Sodium:dicarboxylate symporter"/>
    <property type="match status" value="1"/>
</dbReference>
<keyword evidence="6 7" id="KW-0472">Membrane</keyword>